<dbReference type="EMBL" id="KV722536">
    <property type="protein sequence ID" value="OCH86260.1"/>
    <property type="molecule type" value="Genomic_DNA"/>
</dbReference>
<evidence type="ECO:0000313" key="2">
    <source>
        <dbReference type="EMBL" id="OCH86260.1"/>
    </source>
</evidence>
<dbReference type="AlphaFoldDB" id="A0A8E2DFS0"/>
<name>A0A8E2DFS0_9APHY</name>
<evidence type="ECO:0000313" key="3">
    <source>
        <dbReference type="Proteomes" id="UP000250043"/>
    </source>
</evidence>
<evidence type="ECO:0000256" key="1">
    <source>
        <dbReference type="SAM" id="MobiDB-lite"/>
    </source>
</evidence>
<accession>A0A8E2DFS0</accession>
<feature type="compositionally biased region" description="Basic and acidic residues" evidence="1">
    <location>
        <begin position="1"/>
        <end position="12"/>
    </location>
</feature>
<feature type="region of interest" description="Disordered" evidence="1">
    <location>
        <begin position="1"/>
        <end position="26"/>
    </location>
</feature>
<organism evidence="2 3">
    <name type="scientific">Obba rivulosa</name>
    <dbReference type="NCBI Taxonomy" id="1052685"/>
    <lineage>
        <taxon>Eukaryota</taxon>
        <taxon>Fungi</taxon>
        <taxon>Dikarya</taxon>
        <taxon>Basidiomycota</taxon>
        <taxon>Agaricomycotina</taxon>
        <taxon>Agaricomycetes</taxon>
        <taxon>Polyporales</taxon>
        <taxon>Gelatoporiaceae</taxon>
        <taxon>Obba</taxon>
    </lineage>
</organism>
<gene>
    <name evidence="2" type="ORF">OBBRIDRAFT_248360</name>
</gene>
<sequence length="224" mass="25059">MRRIAPESDQNRTRISQNPSQDRGRSEQWSILIRFCISESPQNRMQNRRGILSSDRPYYACLSTSSKSLSRSTTSGKSAVILPRYSGSSCPPTGSTTASPRTCSSGASSYCISCPSPDFCPTRRAGSCGTLAIGRGGRRVRTRRWTRRRRCYHTCVTCQRRMKLSNANTRRSLRRSSWKRMRRARGRTSSRTTVVTSCVSTEVGSVVYVAPTYSSIIDPRCTMA</sequence>
<proteinExistence type="predicted"/>
<reference evidence="2 3" key="1">
    <citation type="submission" date="2016-07" db="EMBL/GenBank/DDBJ databases">
        <title>Draft genome of the white-rot fungus Obba rivulosa 3A-2.</title>
        <authorList>
            <consortium name="DOE Joint Genome Institute"/>
            <person name="Miettinen O."/>
            <person name="Riley R."/>
            <person name="Acob R."/>
            <person name="Barry K."/>
            <person name="Cullen D."/>
            <person name="De Vries R."/>
            <person name="Hainaut M."/>
            <person name="Hatakka A."/>
            <person name="Henrissat B."/>
            <person name="Hilden K."/>
            <person name="Kuo R."/>
            <person name="Labutti K."/>
            <person name="Lipzen A."/>
            <person name="Makela M.R."/>
            <person name="Sandor L."/>
            <person name="Spatafora J.W."/>
            <person name="Grigoriev I.V."/>
            <person name="Hibbett D.S."/>
        </authorList>
    </citation>
    <scope>NUCLEOTIDE SEQUENCE [LARGE SCALE GENOMIC DNA]</scope>
    <source>
        <strain evidence="2 3">3A-2</strain>
    </source>
</reference>
<dbReference type="Proteomes" id="UP000250043">
    <property type="component" value="Unassembled WGS sequence"/>
</dbReference>
<keyword evidence="3" id="KW-1185">Reference proteome</keyword>
<protein>
    <submittedName>
        <fullName evidence="2">Uncharacterized protein</fullName>
    </submittedName>
</protein>